<sequence>MNTNSIRSSWITAQEDGTEHAVTDVAQEAARDAGDGRYEAECGTVLLAAAMEAAPLHRCARCRTIRRARFRPRELAAPQRRSGWLSRLCHRGRPAERTTGA</sequence>
<protein>
    <recommendedName>
        <fullName evidence="3">DksA C4-type domain-containing protein</fullName>
    </recommendedName>
</protein>
<evidence type="ECO:0008006" key="3">
    <source>
        <dbReference type="Google" id="ProtNLM"/>
    </source>
</evidence>
<name>A0ABT2J7R7_9PSEU</name>
<gene>
    <name evidence="1" type="ORF">JT362_12225</name>
</gene>
<keyword evidence="2" id="KW-1185">Reference proteome</keyword>
<evidence type="ECO:0000313" key="2">
    <source>
        <dbReference type="Proteomes" id="UP001156441"/>
    </source>
</evidence>
<reference evidence="1 2" key="1">
    <citation type="submission" date="2021-02" db="EMBL/GenBank/DDBJ databases">
        <title>Actinophytocola xerophila sp. nov., isolated from soil of cotton cropping field.</title>
        <authorList>
            <person name="Huang R."/>
            <person name="Chen X."/>
            <person name="Ge X."/>
            <person name="Liu W."/>
        </authorList>
    </citation>
    <scope>NUCLEOTIDE SEQUENCE [LARGE SCALE GENOMIC DNA]</scope>
    <source>
        <strain evidence="1 2">S1-96</strain>
    </source>
</reference>
<evidence type="ECO:0000313" key="1">
    <source>
        <dbReference type="EMBL" id="MCT2583887.1"/>
    </source>
</evidence>
<accession>A0ABT2J7R7</accession>
<dbReference type="Proteomes" id="UP001156441">
    <property type="component" value="Unassembled WGS sequence"/>
</dbReference>
<dbReference type="RefSeq" id="WP_260191266.1">
    <property type="nucleotide sequence ID" value="NZ_JAFFZE010000010.1"/>
</dbReference>
<comment type="caution">
    <text evidence="1">The sequence shown here is derived from an EMBL/GenBank/DDBJ whole genome shotgun (WGS) entry which is preliminary data.</text>
</comment>
<organism evidence="1 2">
    <name type="scientific">Actinophytocola gossypii</name>
    <dbReference type="NCBI Taxonomy" id="2812003"/>
    <lineage>
        <taxon>Bacteria</taxon>
        <taxon>Bacillati</taxon>
        <taxon>Actinomycetota</taxon>
        <taxon>Actinomycetes</taxon>
        <taxon>Pseudonocardiales</taxon>
        <taxon>Pseudonocardiaceae</taxon>
    </lineage>
</organism>
<proteinExistence type="predicted"/>
<dbReference type="EMBL" id="JAFFZE010000010">
    <property type="protein sequence ID" value="MCT2583887.1"/>
    <property type="molecule type" value="Genomic_DNA"/>
</dbReference>